<gene>
    <name evidence="3" type="ORF">UFOPK1493_01202</name>
</gene>
<dbReference type="InterPro" id="IPR008775">
    <property type="entry name" value="Phytyl_CoA_dOase-like"/>
</dbReference>
<dbReference type="Pfam" id="PF05721">
    <property type="entry name" value="PhyH"/>
    <property type="match status" value="1"/>
</dbReference>
<dbReference type="AlphaFoldDB" id="A0A6J6CN33"/>
<name>A0A6J6CN33_9ZZZZ</name>
<dbReference type="PANTHER" id="PTHR20883">
    <property type="entry name" value="PHYTANOYL-COA DIOXYGENASE DOMAIN CONTAINING 1"/>
    <property type="match status" value="1"/>
</dbReference>
<accession>A0A6J6CN33</accession>
<organism evidence="3">
    <name type="scientific">freshwater metagenome</name>
    <dbReference type="NCBI Taxonomy" id="449393"/>
    <lineage>
        <taxon>unclassified sequences</taxon>
        <taxon>metagenomes</taxon>
        <taxon>ecological metagenomes</taxon>
    </lineage>
</organism>
<reference evidence="3" key="1">
    <citation type="submission" date="2020-05" db="EMBL/GenBank/DDBJ databases">
        <authorList>
            <person name="Chiriac C."/>
            <person name="Salcher M."/>
            <person name="Ghai R."/>
            <person name="Kavagutti S V."/>
        </authorList>
    </citation>
    <scope>NUCLEOTIDE SEQUENCE</scope>
</reference>
<dbReference type="GO" id="GO:0046872">
    <property type="term" value="F:metal ion binding"/>
    <property type="evidence" value="ECO:0007669"/>
    <property type="project" value="UniProtKB-KW"/>
</dbReference>
<evidence type="ECO:0000256" key="1">
    <source>
        <dbReference type="ARBA" id="ARBA00022723"/>
    </source>
</evidence>
<keyword evidence="1" id="KW-0479">Metal-binding</keyword>
<dbReference type="PANTHER" id="PTHR20883:SF15">
    <property type="entry name" value="PHYTANOYL-COA DIOXYGENASE DOMAIN-CONTAINING PROTEIN 1"/>
    <property type="match status" value="1"/>
</dbReference>
<protein>
    <submittedName>
        <fullName evidence="3">Unannotated protein</fullName>
    </submittedName>
</protein>
<dbReference type="EMBL" id="CAEZSR010000033">
    <property type="protein sequence ID" value="CAB4552931.1"/>
    <property type="molecule type" value="Genomic_DNA"/>
</dbReference>
<keyword evidence="2" id="KW-0408">Iron</keyword>
<proteinExistence type="predicted"/>
<evidence type="ECO:0000313" key="3">
    <source>
        <dbReference type="EMBL" id="CAB4552931.1"/>
    </source>
</evidence>
<evidence type="ECO:0000256" key="2">
    <source>
        <dbReference type="ARBA" id="ARBA00023004"/>
    </source>
</evidence>
<dbReference type="Gene3D" id="2.60.120.620">
    <property type="entry name" value="q2cbj1_9rhob like domain"/>
    <property type="match status" value="1"/>
</dbReference>
<sequence length="262" mass="28208">MELPRPTDDIDRAEHDLDVHGLCALTGVLDGPALERVRSELYAAAAADLAAADDAPAFGLDVDRSNQRVWNVLGRAEVFVGLAEHPAALRLLRSVLGWPMLLGNLSANITGPGGAAGVLHADQIFVPEPWPARPQGANAAWAVDDFTAANGGTQFVPGSHLRNRTPRPDDPAELTDAVPLEVPAGTLVVFDSRVWHRTGPNTTDDERRAAIFGWYTRPIYRTQENWFLALDASIRETASDDLLVLLGYRTAGLGLVNGRSPV</sequence>
<dbReference type="SUPFAM" id="SSF51197">
    <property type="entry name" value="Clavaminate synthase-like"/>
    <property type="match status" value="1"/>
</dbReference>